<dbReference type="AlphaFoldDB" id="A0A7W9EPC8"/>
<dbReference type="InterPro" id="IPR036188">
    <property type="entry name" value="FAD/NAD-bd_sf"/>
</dbReference>
<organism evidence="4 5">
    <name type="scientific">Sphingopyxis panaciterrulae</name>
    <dbReference type="NCBI Taxonomy" id="462372"/>
    <lineage>
        <taxon>Bacteria</taxon>
        <taxon>Pseudomonadati</taxon>
        <taxon>Pseudomonadota</taxon>
        <taxon>Alphaproteobacteria</taxon>
        <taxon>Sphingomonadales</taxon>
        <taxon>Sphingomonadaceae</taxon>
        <taxon>Sphingopyxis</taxon>
    </lineage>
</organism>
<reference evidence="4 5" key="1">
    <citation type="submission" date="2020-08" db="EMBL/GenBank/DDBJ databases">
        <title>Genomic Encyclopedia of Type Strains, Phase IV (KMG-IV): sequencing the most valuable type-strain genomes for metagenomic binning, comparative biology and taxonomic classification.</title>
        <authorList>
            <person name="Goeker M."/>
        </authorList>
    </citation>
    <scope>NUCLEOTIDE SEQUENCE [LARGE SCALE GENOMIC DNA]</scope>
    <source>
        <strain evidence="4 5">DSM 27163</strain>
    </source>
</reference>
<dbReference type="PANTHER" id="PTHR42877:SF4">
    <property type="entry name" value="FAD_NAD(P)-BINDING DOMAIN-CONTAINING PROTEIN-RELATED"/>
    <property type="match status" value="1"/>
</dbReference>
<dbReference type="InterPro" id="IPR020946">
    <property type="entry name" value="Flavin_mOase-like"/>
</dbReference>
<keyword evidence="3 4" id="KW-0560">Oxidoreductase</keyword>
<dbReference type="Pfam" id="PF00743">
    <property type="entry name" value="FMO-like"/>
    <property type="match status" value="1"/>
</dbReference>
<keyword evidence="2" id="KW-0274">FAD</keyword>
<comment type="caution">
    <text evidence="4">The sequence shown here is derived from an EMBL/GenBank/DDBJ whole genome shotgun (WGS) entry which is preliminary data.</text>
</comment>
<dbReference type="EC" id="1.14.13.84" evidence="4"/>
<evidence type="ECO:0000256" key="1">
    <source>
        <dbReference type="ARBA" id="ARBA00022630"/>
    </source>
</evidence>
<keyword evidence="1" id="KW-0285">Flavoprotein</keyword>
<sequence>MASVHALAVAGQDEAFIRRMLKQANMNVLRLALYQQTRDPELAAMEVVTEGRDGSPFLFTRVRREHYDRIQEKALAYLLNAPRAAPPPTRAEAAVMMEMFLGKTLSVEHLEFGWEDLSFEGFARRACWEKKPAAEILGQYHVTIVGAGFSGLLAGIQLDLLGIPYRIIERQAGIGGTWYLNDYPEARVDITSFIYQFKFEKDYPWKSHYATQAELQDYLAHIVDKYRLRDRIHLSTALQDARWDAEKAKWTLRVRHPDGRVETTDSDFVISASGLFSTPRLPDIPGIETFGGKMFHTTAWDHGYDYAGKRVAVIGTGSTGAQLVRGVAETAGSLTIYQRTPNWVNPTPGYRNPVSTELRWLLDNMPGYAAWYSYHHFTSQLQVEDLQMLDPEWRASGGLINEKNDRLREDLQAYVRSKVGDDDELYAKLIPDYAPLSRRLVVDNDWYDTLLRDNVTLQTNGIARFTETGIIANDGTLEDYDLVVLSAGFDVERYLWPVEYIGREGVTLKDLWEKDGARAHLTMTLPGFPNFAIMYGPNAGIVTGSFHSWIEVLSRYICGLITHTIEGDARSFEVRHEAYQSYNDRMDVALKAMLLEEEGGGGGYYINSFGRPGVSLPWTLEQWYALIRTPDFDEFRFE</sequence>
<dbReference type="PANTHER" id="PTHR42877">
    <property type="entry name" value="L-ORNITHINE N(5)-MONOOXYGENASE-RELATED"/>
    <property type="match status" value="1"/>
</dbReference>
<name>A0A7W9EPC8_9SPHN</name>
<evidence type="ECO:0000256" key="3">
    <source>
        <dbReference type="ARBA" id="ARBA00023002"/>
    </source>
</evidence>
<dbReference type="RefSeq" id="WP_184095196.1">
    <property type="nucleotide sequence ID" value="NZ_JACIJH010000001.1"/>
</dbReference>
<dbReference type="Proteomes" id="UP000537161">
    <property type="component" value="Unassembled WGS sequence"/>
</dbReference>
<evidence type="ECO:0000256" key="2">
    <source>
        <dbReference type="ARBA" id="ARBA00022827"/>
    </source>
</evidence>
<accession>A0A7W9EPC8</accession>
<dbReference type="GO" id="GO:0033767">
    <property type="term" value="F:4-hydroxyacetophenone monooxygenase activity"/>
    <property type="evidence" value="ECO:0007669"/>
    <property type="project" value="UniProtKB-EC"/>
</dbReference>
<dbReference type="InterPro" id="IPR051209">
    <property type="entry name" value="FAD-bind_Monooxygenase_sf"/>
</dbReference>
<proteinExistence type="predicted"/>
<dbReference type="GO" id="GO:0004499">
    <property type="term" value="F:N,N-dimethylaniline monooxygenase activity"/>
    <property type="evidence" value="ECO:0007669"/>
    <property type="project" value="InterPro"/>
</dbReference>
<dbReference type="SUPFAM" id="SSF51905">
    <property type="entry name" value="FAD/NAD(P)-binding domain"/>
    <property type="match status" value="2"/>
</dbReference>
<protein>
    <submittedName>
        <fullName evidence="4">4-hydroxyacetophenone monooxygenase</fullName>
        <ecNumber evidence="4">1.14.13.84</ecNumber>
    </submittedName>
</protein>
<dbReference type="GO" id="GO:0050661">
    <property type="term" value="F:NADP binding"/>
    <property type="evidence" value="ECO:0007669"/>
    <property type="project" value="InterPro"/>
</dbReference>
<evidence type="ECO:0000313" key="5">
    <source>
        <dbReference type="Proteomes" id="UP000537161"/>
    </source>
</evidence>
<evidence type="ECO:0000313" key="4">
    <source>
        <dbReference type="EMBL" id="MBB5705314.1"/>
    </source>
</evidence>
<keyword evidence="5" id="KW-1185">Reference proteome</keyword>
<dbReference type="EMBL" id="JACIJH010000001">
    <property type="protein sequence ID" value="MBB5705314.1"/>
    <property type="molecule type" value="Genomic_DNA"/>
</dbReference>
<dbReference type="Gene3D" id="3.50.50.60">
    <property type="entry name" value="FAD/NAD(P)-binding domain"/>
    <property type="match status" value="2"/>
</dbReference>
<gene>
    <name evidence="4" type="ORF">FHR21_000639</name>
</gene>
<keyword evidence="4" id="KW-0503">Monooxygenase</keyword>
<dbReference type="GO" id="GO:0050660">
    <property type="term" value="F:flavin adenine dinucleotide binding"/>
    <property type="evidence" value="ECO:0007669"/>
    <property type="project" value="InterPro"/>
</dbReference>